<evidence type="ECO:0000259" key="4">
    <source>
        <dbReference type="PROSITE" id="PS50893"/>
    </source>
</evidence>
<name>A0A2I1ILB8_9ACTO</name>
<dbReference type="STRING" id="33007.HMPREF3198_02147"/>
<gene>
    <name evidence="5" type="ORF">CYJ19_09375</name>
</gene>
<organism evidence="5 6">
    <name type="scientific">Winkia neuii</name>
    <dbReference type="NCBI Taxonomy" id="33007"/>
    <lineage>
        <taxon>Bacteria</taxon>
        <taxon>Bacillati</taxon>
        <taxon>Actinomycetota</taxon>
        <taxon>Actinomycetes</taxon>
        <taxon>Actinomycetales</taxon>
        <taxon>Actinomycetaceae</taxon>
        <taxon>Winkia</taxon>
    </lineage>
</organism>
<keyword evidence="6" id="KW-1185">Reference proteome</keyword>
<dbReference type="Pfam" id="PF00005">
    <property type="entry name" value="ABC_tran"/>
    <property type="match status" value="1"/>
</dbReference>
<dbReference type="AlphaFoldDB" id="A0A2I1ILB8"/>
<evidence type="ECO:0000313" key="5">
    <source>
        <dbReference type="EMBL" id="PKY71917.1"/>
    </source>
</evidence>
<dbReference type="GO" id="GO:0005524">
    <property type="term" value="F:ATP binding"/>
    <property type="evidence" value="ECO:0007669"/>
    <property type="project" value="UniProtKB-KW"/>
</dbReference>
<dbReference type="InterPro" id="IPR017871">
    <property type="entry name" value="ABC_transporter-like_CS"/>
</dbReference>
<comment type="caution">
    <text evidence="5">The sequence shown here is derived from an EMBL/GenBank/DDBJ whole genome shotgun (WGS) entry which is preliminary data.</text>
</comment>
<reference evidence="5 6" key="1">
    <citation type="submission" date="2017-12" db="EMBL/GenBank/DDBJ databases">
        <title>Phylogenetic diversity of female urinary microbiome.</title>
        <authorList>
            <person name="Thomas-White K."/>
            <person name="Wolfe A.J."/>
        </authorList>
    </citation>
    <scope>NUCLEOTIDE SEQUENCE [LARGE SCALE GENOMIC DNA]</scope>
    <source>
        <strain evidence="5 6">UMB0402</strain>
    </source>
</reference>
<keyword evidence="3 5" id="KW-0067">ATP-binding</keyword>
<proteinExistence type="predicted"/>
<dbReference type="InterPro" id="IPR027417">
    <property type="entry name" value="P-loop_NTPase"/>
</dbReference>
<feature type="domain" description="ABC transporter" evidence="4">
    <location>
        <begin position="5"/>
        <end position="227"/>
    </location>
</feature>
<dbReference type="PANTHER" id="PTHR42781:SF4">
    <property type="entry name" value="SPERMIDINE_PUTRESCINE IMPORT ATP-BINDING PROTEIN POTA"/>
    <property type="match status" value="1"/>
</dbReference>
<dbReference type="PROSITE" id="PS00211">
    <property type="entry name" value="ABC_TRANSPORTER_1"/>
    <property type="match status" value="1"/>
</dbReference>
<dbReference type="PROSITE" id="PS50893">
    <property type="entry name" value="ABC_TRANSPORTER_2"/>
    <property type="match status" value="1"/>
</dbReference>
<dbReference type="InterPro" id="IPR050093">
    <property type="entry name" value="ABC_SmlMolc_Importer"/>
</dbReference>
<evidence type="ECO:0000256" key="2">
    <source>
        <dbReference type="ARBA" id="ARBA00022741"/>
    </source>
</evidence>
<dbReference type="SMART" id="SM00382">
    <property type="entry name" value="AAA"/>
    <property type="match status" value="1"/>
</dbReference>
<dbReference type="Proteomes" id="UP000235122">
    <property type="component" value="Unassembled WGS sequence"/>
</dbReference>
<evidence type="ECO:0000256" key="1">
    <source>
        <dbReference type="ARBA" id="ARBA00022448"/>
    </source>
</evidence>
<dbReference type="InterPro" id="IPR003593">
    <property type="entry name" value="AAA+_ATPase"/>
</dbReference>
<sequence length="353" mass="37668">MAPGLEVTRLYVKTSRRTLLDGLSFQIAPGELVALLGPSGAGKSTILRALCGLVASTGSILCAGKEVNGLAPQKRHMGLMSAEAGLFSNLSVAQNISLVEPKNVQRLETTLSTLELNLLRDRFPHSLSAGEKQKVALARLLFARPKVLLFDEPLAHVDEVSAQRMRSEILRVHRHLGAPSILVTHSPSEAMQLADRIIYLENGQILQDDLPEEVFESPARLSIGKHLGARVILFAQAELVSSPTGHLARANVLGQQVLVPAAPTLTSGKAVFVGHEQAAELSPAESARFQIAGDVGQVISLVYTGGAYLVEVETEQGRIGVRVPSAGWVPTPAEAVTVHLKASKLWALPAENV</sequence>
<evidence type="ECO:0000256" key="3">
    <source>
        <dbReference type="ARBA" id="ARBA00022840"/>
    </source>
</evidence>
<dbReference type="SUPFAM" id="SSF52540">
    <property type="entry name" value="P-loop containing nucleoside triphosphate hydrolases"/>
    <property type="match status" value="1"/>
</dbReference>
<dbReference type="EMBL" id="PKKO01000005">
    <property type="protein sequence ID" value="PKY71917.1"/>
    <property type="molecule type" value="Genomic_DNA"/>
</dbReference>
<protein>
    <submittedName>
        <fullName evidence="5">ABC transporter ATP-binding protein</fullName>
    </submittedName>
</protein>
<dbReference type="PANTHER" id="PTHR42781">
    <property type="entry name" value="SPERMIDINE/PUTRESCINE IMPORT ATP-BINDING PROTEIN POTA"/>
    <property type="match status" value="1"/>
</dbReference>
<dbReference type="Gene3D" id="3.40.50.300">
    <property type="entry name" value="P-loop containing nucleotide triphosphate hydrolases"/>
    <property type="match status" value="1"/>
</dbReference>
<dbReference type="RefSeq" id="WP_060798109.1">
    <property type="nucleotide sequence ID" value="NZ_JASOXK010000006.1"/>
</dbReference>
<dbReference type="InterPro" id="IPR003439">
    <property type="entry name" value="ABC_transporter-like_ATP-bd"/>
</dbReference>
<keyword evidence="1" id="KW-0813">Transport</keyword>
<dbReference type="GO" id="GO:0016887">
    <property type="term" value="F:ATP hydrolysis activity"/>
    <property type="evidence" value="ECO:0007669"/>
    <property type="project" value="InterPro"/>
</dbReference>
<accession>A0A2I1ILB8</accession>
<evidence type="ECO:0000313" key="6">
    <source>
        <dbReference type="Proteomes" id="UP000235122"/>
    </source>
</evidence>
<keyword evidence="2" id="KW-0547">Nucleotide-binding</keyword>